<feature type="domain" description="FlgD/Vpr Ig-like" evidence="3">
    <location>
        <begin position="31"/>
        <end position="97"/>
    </location>
</feature>
<protein>
    <recommendedName>
        <fullName evidence="3">FlgD/Vpr Ig-like domain-containing protein</fullName>
    </recommendedName>
</protein>
<evidence type="ECO:0000256" key="2">
    <source>
        <dbReference type="SAM" id="SignalP"/>
    </source>
</evidence>
<dbReference type="SUPFAM" id="SSF63825">
    <property type="entry name" value="YWTD domain"/>
    <property type="match status" value="1"/>
</dbReference>
<feature type="compositionally biased region" description="Low complexity" evidence="1">
    <location>
        <begin position="677"/>
        <end position="687"/>
    </location>
</feature>
<sequence length="793" mass="85094">MRYAFKRATVLGITVLTAVAPVVVAAPAVADGRVIGTVQMGTNSRLSAAIYDERGQLVRHLYDLAPRSGTVQLKWDGKHDEGYDVPKGKYNWRAATTGAVGSYDGSAGDNGKPVEGESLDFTENPGNATAVAYGPEGDLYTVSRYEETANHVRRYSPADIATGKQKWLAATGWDQRGHAVTADDKYVYNAGWGNGSNNSNHFYQIYRHAADTGRTVNWSGKPIELKAGWKSGDQVVTGLAVDATHLWVSDAINNQLRVYDKETGAPAPILGGQSTMPLTDPRGIVTDGAGRFWVVTGNEVRHYTYDATAKNLKQTNSITQLDRPYGLAWDRSGGKSILYVSEIGTGNIKRYNLALGIPLQVLPAWSFSNMAGAGKVSDTTFGWKYDTASAVPGGDAAIAVSPDGKTLAVVDYWNSRTLFYDTATATAKEERLQSNNNPQPDVDVLAGEDRMTSQSYEYTVDFTKPNAAHGYTWDLTANWKPTDDLKSEYTASTSVLRKINGNEYLYVFVNPRCTVPNNQNCGDLQPGTFAYGGVIVYRLNTEGPGRGMKRIAQIRKHIPDPGPRTEIETKNKHLTITNDTNGNGVLDNDATPGDVADPTNNKGYIVGNPSVSVDSTGTIWFANAATYDTAHHSGVGRLKVNSFDAQGDPVYRIADFTVPDQTSYDIDLGTGSPVELPSRPRTTSRTTGCTPQWTPTSSTRSPTRAATRSGSSTSSPVASRRRSADEPALTALCTCCGTPSPASPSTAPVSSTLAATPVKASGFPCTHGTVCRSPVPSPPCRQSRLDGLTVASH</sequence>
<organism evidence="4 5">
    <name type="scientific">Kibdelosporangium philippinense</name>
    <dbReference type="NCBI Taxonomy" id="211113"/>
    <lineage>
        <taxon>Bacteria</taxon>
        <taxon>Bacillati</taxon>
        <taxon>Actinomycetota</taxon>
        <taxon>Actinomycetes</taxon>
        <taxon>Pseudonocardiales</taxon>
        <taxon>Pseudonocardiaceae</taxon>
        <taxon>Kibdelosporangium</taxon>
    </lineage>
</organism>
<gene>
    <name evidence="4" type="ORF">LWC34_15965</name>
</gene>
<feature type="signal peptide" evidence="2">
    <location>
        <begin position="1"/>
        <end position="25"/>
    </location>
</feature>
<evidence type="ECO:0000313" key="4">
    <source>
        <dbReference type="EMBL" id="MCE7004320.1"/>
    </source>
</evidence>
<feature type="region of interest" description="Disordered" evidence="1">
    <location>
        <begin position="663"/>
        <end position="723"/>
    </location>
</feature>
<dbReference type="Pfam" id="PF13860">
    <property type="entry name" value="FlgD_ig"/>
    <property type="match status" value="1"/>
</dbReference>
<dbReference type="RefSeq" id="WP_233725845.1">
    <property type="nucleotide sequence ID" value="NZ_JAJVCN010000001.1"/>
</dbReference>
<keyword evidence="5" id="KW-1185">Reference proteome</keyword>
<reference evidence="4 5" key="1">
    <citation type="submission" date="2021-12" db="EMBL/GenBank/DDBJ databases">
        <title>Genome sequence of Kibdelosporangium philippinense ATCC 49844.</title>
        <authorList>
            <person name="Fedorov E.A."/>
            <person name="Omeragic M."/>
            <person name="Shalygina K.F."/>
            <person name="Maclea K.S."/>
        </authorList>
    </citation>
    <scope>NUCLEOTIDE SEQUENCE [LARGE SCALE GENOMIC DNA]</scope>
    <source>
        <strain evidence="4 5">ATCC 49844</strain>
    </source>
</reference>
<feature type="chain" id="PRO_5045169009" description="FlgD/Vpr Ig-like domain-containing protein" evidence="2">
    <location>
        <begin position="26"/>
        <end position="793"/>
    </location>
</feature>
<evidence type="ECO:0000256" key="1">
    <source>
        <dbReference type="SAM" id="MobiDB-lite"/>
    </source>
</evidence>
<keyword evidence="2" id="KW-0732">Signal</keyword>
<feature type="compositionally biased region" description="Low complexity" evidence="1">
    <location>
        <begin position="694"/>
        <end position="718"/>
    </location>
</feature>
<dbReference type="EMBL" id="JAJVCN010000001">
    <property type="protein sequence ID" value="MCE7004320.1"/>
    <property type="molecule type" value="Genomic_DNA"/>
</dbReference>
<comment type="caution">
    <text evidence="4">The sequence shown here is derived from an EMBL/GenBank/DDBJ whole genome shotgun (WGS) entry which is preliminary data.</text>
</comment>
<proteinExistence type="predicted"/>
<accession>A0ABS8Z8W6</accession>
<dbReference type="InterPro" id="IPR011042">
    <property type="entry name" value="6-blade_b-propeller_TolB-like"/>
</dbReference>
<dbReference type="Gene3D" id="2.120.10.30">
    <property type="entry name" value="TolB, C-terminal domain"/>
    <property type="match status" value="1"/>
</dbReference>
<evidence type="ECO:0000259" key="3">
    <source>
        <dbReference type="Pfam" id="PF13860"/>
    </source>
</evidence>
<name>A0ABS8Z8W6_9PSEU</name>
<dbReference type="Gene3D" id="2.60.40.4070">
    <property type="match status" value="1"/>
</dbReference>
<evidence type="ECO:0000313" key="5">
    <source>
        <dbReference type="Proteomes" id="UP001521150"/>
    </source>
</evidence>
<dbReference type="Proteomes" id="UP001521150">
    <property type="component" value="Unassembled WGS sequence"/>
</dbReference>
<dbReference type="InterPro" id="IPR025965">
    <property type="entry name" value="FlgD/Vpr_Ig-like"/>
</dbReference>